<evidence type="ECO:0000313" key="2">
    <source>
        <dbReference type="EMBL" id="KAE9040140.1"/>
    </source>
</evidence>
<sequence>MKWYAEDEKVVVPFVGIGTAQTPEARTAKVRLLKHTKVVTQTMRHVHMTVEARNGVCSSVEKGDTLFLGSHNEQSAGRTDPWTRPEHILAHYQADNEGDA</sequence>
<evidence type="ECO:0000313" key="1">
    <source>
        <dbReference type="EMBL" id="KAE8999552.1"/>
    </source>
</evidence>
<reference evidence="3 4" key="1">
    <citation type="submission" date="2018-09" db="EMBL/GenBank/DDBJ databases">
        <title>Genomic investigation of the strawberry pathogen Phytophthora fragariae indicates pathogenicity is determined by transcriptional variation in three key races.</title>
        <authorList>
            <person name="Adams T.M."/>
            <person name="Armitage A.D."/>
            <person name="Sobczyk M.K."/>
            <person name="Bates H.J."/>
            <person name="Dunwell J.M."/>
            <person name="Nellist C.F."/>
            <person name="Harrison R.J."/>
        </authorList>
    </citation>
    <scope>NUCLEOTIDE SEQUENCE [LARGE SCALE GENOMIC DNA]</scope>
    <source>
        <strain evidence="2 3">SCRP249</strain>
        <strain evidence="1 4">SCRP324</strain>
    </source>
</reference>
<name>A0A6A3K0B0_9STRA</name>
<proteinExistence type="predicted"/>
<comment type="caution">
    <text evidence="1">The sequence shown here is derived from an EMBL/GenBank/DDBJ whole genome shotgun (WGS) entry which is preliminary data.</text>
</comment>
<organism evidence="1 4">
    <name type="scientific">Phytophthora rubi</name>
    <dbReference type="NCBI Taxonomy" id="129364"/>
    <lineage>
        <taxon>Eukaryota</taxon>
        <taxon>Sar</taxon>
        <taxon>Stramenopiles</taxon>
        <taxon>Oomycota</taxon>
        <taxon>Peronosporomycetes</taxon>
        <taxon>Peronosporales</taxon>
        <taxon>Peronosporaceae</taxon>
        <taxon>Phytophthora</taxon>
    </lineage>
</organism>
<dbReference type="EMBL" id="QXFV01000354">
    <property type="protein sequence ID" value="KAE9040140.1"/>
    <property type="molecule type" value="Genomic_DNA"/>
</dbReference>
<accession>A0A6A3K0B0</accession>
<dbReference type="Proteomes" id="UP000435112">
    <property type="component" value="Unassembled WGS sequence"/>
</dbReference>
<gene>
    <name evidence="2" type="ORF">PR001_g7205</name>
    <name evidence="1" type="ORF">PR002_g18420</name>
</gene>
<evidence type="ECO:0000313" key="3">
    <source>
        <dbReference type="Proteomes" id="UP000429607"/>
    </source>
</evidence>
<dbReference type="Proteomes" id="UP000429607">
    <property type="component" value="Unassembled WGS sequence"/>
</dbReference>
<dbReference type="EMBL" id="QXFU01001574">
    <property type="protein sequence ID" value="KAE8999552.1"/>
    <property type="molecule type" value="Genomic_DNA"/>
</dbReference>
<dbReference type="AlphaFoldDB" id="A0A6A3K0B0"/>
<dbReference type="OrthoDB" id="119884at2759"/>
<protein>
    <submittedName>
        <fullName evidence="1">Uncharacterized protein</fullName>
    </submittedName>
</protein>
<evidence type="ECO:0000313" key="4">
    <source>
        <dbReference type="Proteomes" id="UP000435112"/>
    </source>
</evidence>